<keyword evidence="2 9" id="KW-0813">Transport</keyword>
<evidence type="ECO:0000256" key="3">
    <source>
        <dbReference type="ARBA" id="ARBA00022475"/>
    </source>
</evidence>
<keyword evidence="6 9" id="KW-1133">Transmembrane helix</keyword>
<reference evidence="10 11" key="1">
    <citation type="submission" date="2021-03" db="EMBL/GenBank/DDBJ databases">
        <title>Caproiciproducens sp. nov. isolated from feces of cow.</title>
        <authorList>
            <person name="Choi J.-Y."/>
        </authorList>
    </citation>
    <scope>NUCLEOTIDE SEQUENCE [LARGE SCALE GENOMIC DNA]</scope>
    <source>
        <strain evidence="10 11">AGMB10547</strain>
    </source>
</reference>
<dbReference type="HAMAP" id="MF_00422">
    <property type="entry name" value="SecE"/>
    <property type="match status" value="1"/>
</dbReference>
<evidence type="ECO:0000256" key="6">
    <source>
        <dbReference type="ARBA" id="ARBA00022989"/>
    </source>
</evidence>
<dbReference type="PANTHER" id="PTHR33910:SF1">
    <property type="entry name" value="PROTEIN TRANSLOCASE SUBUNIT SECE"/>
    <property type="match status" value="1"/>
</dbReference>
<keyword evidence="8 9" id="KW-0472">Membrane</keyword>
<dbReference type="Proteomes" id="UP000719942">
    <property type="component" value="Unassembled WGS sequence"/>
</dbReference>
<comment type="function">
    <text evidence="9">Essential subunit of the Sec protein translocation channel SecYEG. Clamps together the 2 halves of SecY. May contact the channel plug during translocation.</text>
</comment>
<comment type="subunit">
    <text evidence="9">Component of the Sec protein translocase complex. Heterotrimer consisting of SecY, SecE and SecG subunits. The heterotrimers can form oligomers, although 1 heterotrimer is thought to be able to translocate proteins. Interacts with the ribosome. Interacts with SecDF, and other proteins may be involved. Interacts with SecA.</text>
</comment>
<comment type="subcellular location">
    <subcellularLocation>
        <location evidence="9">Cell membrane</location>
        <topology evidence="9">Single-pass membrane protein</topology>
    </subcellularLocation>
    <subcellularLocation>
        <location evidence="1">Membrane</location>
    </subcellularLocation>
</comment>
<dbReference type="InterPro" id="IPR005807">
    <property type="entry name" value="SecE_bac"/>
</dbReference>
<dbReference type="InterPro" id="IPR001901">
    <property type="entry name" value="Translocase_SecE/Sec61-g"/>
</dbReference>
<keyword evidence="7 9" id="KW-0811">Translocation</keyword>
<evidence type="ECO:0000313" key="11">
    <source>
        <dbReference type="Proteomes" id="UP000719942"/>
    </source>
</evidence>
<feature type="transmembrane region" description="Helical" evidence="9">
    <location>
        <begin position="46"/>
        <end position="72"/>
    </location>
</feature>
<evidence type="ECO:0000256" key="4">
    <source>
        <dbReference type="ARBA" id="ARBA00022692"/>
    </source>
</evidence>
<organism evidence="10 11">
    <name type="scientific">Caproiciproducens faecalis</name>
    <dbReference type="NCBI Taxonomy" id="2820301"/>
    <lineage>
        <taxon>Bacteria</taxon>
        <taxon>Bacillati</taxon>
        <taxon>Bacillota</taxon>
        <taxon>Clostridia</taxon>
        <taxon>Eubacteriales</taxon>
        <taxon>Acutalibacteraceae</taxon>
        <taxon>Caproiciproducens</taxon>
    </lineage>
</organism>
<keyword evidence="3 9" id="KW-1003">Cell membrane</keyword>
<name>A0ABS7DJY2_9FIRM</name>
<proteinExistence type="inferred from homology"/>
<evidence type="ECO:0000256" key="8">
    <source>
        <dbReference type="ARBA" id="ARBA00023136"/>
    </source>
</evidence>
<keyword evidence="5 9" id="KW-0653">Protein transport</keyword>
<keyword evidence="4 9" id="KW-0812">Transmembrane</keyword>
<comment type="similarity">
    <text evidence="9">Belongs to the SecE/SEC61-gamma family.</text>
</comment>
<evidence type="ECO:0000256" key="7">
    <source>
        <dbReference type="ARBA" id="ARBA00023010"/>
    </source>
</evidence>
<dbReference type="Gene3D" id="1.20.5.1030">
    <property type="entry name" value="Preprotein translocase secy subunit"/>
    <property type="match status" value="1"/>
</dbReference>
<dbReference type="PANTHER" id="PTHR33910">
    <property type="entry name" value="PROTEIN TRANSLOCASE SUBUNIT SECE"/>
    <property type="match status" value="1"/>
</dbReference>
<dbReference type="PRINTS" id="PR01650">
    <property type="entry name" value="SECETRNLCASE"/>
</dbReference>
<accession>A0ABS7DJY2</accession>
<evidence type="ECO:0000256" key="2">
    <source>
        <dbReference type="ARBA" id="ARBA00022448"/>
    </source>
</evidence>
<evidence type="ECO:0000256" key="1">
    <source>
        <dbReference type="ARBA" id="ARBA00004370"/>
    </source>
</evidence>
<sequence>MADTTKKENFFARASKNTSKFLRDCKNEIKKIVWPTPKAVFKNTGVVLATIFLIGLFIFGLDTLLMNLLGLIMNVAK</sequence>
<protein>
    <recommendedName>
        <fullName evidence="9">Protein translocase subunit SecE</fullName>
    </recommendedName>
</protein>
<dbReference type="Pfam" id="PF00584">
    <property type="entry name" value="SecE"/>
    <property type="match status" value="1"/>
</dbReference>
<dbReference type="EMBL" id="JAGFNZ010000001">
    <property type="protein sequence ID" value="MBW7571609.1"/>
    <property type="molecule type" value="Genomic_DNA"/>
</dbReference>
<dbReference type="RefSeq" id="WP_219964009.1">
    <property type="nucleotide sequence ID" value="NZ_JAGFNZ010000001.1"/>
</dbReference>
<evidence type="ECO:0000313" key="10">
    <source>
        <dbReference type="EMBL" id="MBW7571609.1"/>
    </source>
</evidence>
<keyword evidence="11" id="KW-1185">Reference proteome</keyword>
<dbReference type="NCBIfam" id="TIGR00964">
    <property type="entry name" value="secE_bact"/>
    <property type="match status" value="1"/>
</dbReference>
<dbReference type="InterPro" id="IPR038379">
    <property type="entry name" value="SecE_sf"/>
</dbReference>
<comment type="caution">
    <text evidence="10">The sequence shown here is derived from an EMBL/GenBank/DDBJ whole genome shotgun (WGS) entry which is preliminary data.</text>
</comment>
<evidence type="ECO:0000256" key="9">
    <source>
        <dbReference type="HAMAP-Rule" id="MF_00422"/>
    </source>
</evidence>
<gene>
    <name evidence="9 10" type="primary">secE</name>
    <name evidence="10" type="ORF">J5W02_02175</name>
</gene>
<evidence type="ECO:0000256" key="5">
    <source>
        <dbReference type="ARBA" id="ARBA00022927"/>
    </source>
</evidence>